<feature type="domain" description="Vitellogenin" evidence="8">
    <location>
        <begin position="42"/>
        <end position="658"/>
    </location>
</feature>
<dbReference type="InterPro" id="IPR002035">
    <property type="entry name" value="VWF_A"/>
</dbReference>
<sequence length="5509" mass="616086">MEVQALLISLLLLAIVSKSESRVLDTSFQCSSTCEDPVNFQFNPGFTYQYHYSASVVSSFHDAATEGQRSLINLAATVLVDVVTPCEHILRIQEASIRDSQNRAVNAQDWADDLQRNPVHFNWQDGSIPEICSSNSDPAWVLNIKRGVLSTLQVSSVESTEAIEETDVTGTCESAYEVEETDGNIVITKTKDYSKCEDREKYLLFSHFTPYHSDSPRQSFIHSKQSCHQMLVGGQIQSTTCDEEHTFRPFSNEESGAKTTIRQTMNAAGRQRYFSGDTLLSYNVRRTSLAFENENNPMTPSGDISELQDLFSNICVTMSGENYEQVGADFIKMVFLLRRLDAPALQQAYSSLNGACPTWENALKGMFQDALQWCGSEECVVFETRLIKQGPKVLPDETASRWLTGMSLIAEPTLPMLDGIKNVLRSGRLTEKAHLTTGTMIHRLCKAPKSNCLTEPRVVRALEVFEDKLGVNCRTTNPEQKQDILLALRALGNAGRSSAINVLAACAQETTNDMETRVAAVEAFRRMPCNTDRTSLSGMTLDIDQDAEIRIASYMAVMHCPTPQFIQQMTAMLDNEPVQQVASFISTHFQQLLESTDPLKGYIKPLLVETNFAKKYNLDPRKYSRFYEASFFSETLNSGATVESSVVWSPKSFVPRSADLDLNVDVFGQAVNLLEMGGRVEGVETFIQSMMQSELLKNNPLSELFMAQDDDDTDSDDNEEVVARSSREADGARIIEVQRQYKNGLNREDKPNANWYLRLFGNEMFYGNTRSVQPSAAEEPPMNIIPILTRLAQGGEYHYHDDTMLVNSAHVLPTGVGLPLTIAFNGSASVDIAAEGKLDMTGLFLSPPNLAVLGSLKPRAVVLVTGSMSVDAHATRTGIATQSSAVTSMTVGGKMTIDNGRRVLIKIDAPFERNTLFSFNHKLMKINGDEMTYIGEEQSGSKSRCSVDYAGQRVCLDVPNNLAIFPVDGPMSISAYMEKTDSGFDHYLLDGTYHAHHDEDDEGEEGGLLPPEFHGSIRMDTPGSSVDRETNIGFMYSVPNMRFVFSMRCPNDNMRLEGNVESEPMRKHVSWTYVRNGDTTSYEGVLEQRQDGTETEWSATTTFQMPSKTISGSAIATLDPSDKIALNISLTNILPTPIVLDISMHDRSDKQRNRFYYSGNSQIKLPGFVDTSLRFDMNAKPKTDSFAFSLHYEFDGGEEQHLHFFNKRRNRSTATVTNWDVEQSFVFSPYPRFNHHIQLAHTNRAGSVSSYVMFKYGKHATHGDNRRFIMVNQTLDYSTESRTEVAGHFDMQVPQFRMSHQANLHHVHSANMINSKLTVGTYGLRFFVQDNTPANGLVDKELRVEIPTPWGDLRAHDTIQETQKDVYVIEGQFGIGRSQGLEMSGRWEIENLSNRKSLTIDMTGNDEQNLLNSRHVFEYLQPSGFNIENSIEWKYNRLIRLNLRHEGAKQGGFETEFLLENVPDKLIKLDIDFENENDHQKRFVRFDFVDASGTRRYMKIEGNRAKIMLESGKTQHTADIEFVCDVPQIPVHNFLANAQFASSSTTYDLRGAITYNDVEVTGASGSYEYEARRDNSAVTVVSVNLRQQKFPYLPEDVTLTANVQNTLRQGHVVTLTYEQDGETMTTGRFDINQDNTRVSGDVTQSFSETVARTIQVEVTKLENGLIVEVTPDGSPASLRVEKSDNNVLTATWSNRNEILTSFNVPDSVMATLRWGTRSRDYGKGIWLTAEIDRAQLTSELMYYGGDQHIVSASLQHEVEALLDGLPRISFRASAQNSLSAGDNSYVIRINDEVYEDFRFTYDVESGFDCHFQHKCEYLDTVGMPKNTTLNFQRSRGTNPTITLTVNFDDSITLNLEKDEDSVRLNYQSIWEKLPGQIDVMLRKPSEQNSIDLQLNLNGEEKAASISYYFDCEGGVYAVHISQTLYRDVNCPYIPNVASLEIRIPKGTFAVDSTFNDYHFATSYEIDWVPEDNKMILDYHQTQNIFDMENFDAHEEYQFHPTEFIHTKTWHKNNGPERSMMTRLAYIKDDATNSKELNAVFTHNDPEILERLGIPEDQKFVASITNLENGFKGSFYFTVNEGMRKITLTSGVDTDQNALRLSMSHDIELLTELGVYRNITLHVHGLPREGRRENTIKVGGWAQIDDKKYSVDLDATYEIQEDRPEINFDTTFCHNIDQLYNLGVPFTTTADASVVYAVFDGELTGGSSISCTLTRTIRDDETGENVDIVNHAEVSVDLHLFSYNAIFAGSHDFDVTFLPNNVKYEVAFSGSTTSSHVFYKSFSMAVTLDGKTQVATVTVNRNPTDDSFSWAMTHNVTQILKYGVPGTMSIVFRVLDNYNADLSIVYDTSKKSIGFKLDYMGNDNKLMFYINHNFDMVVEQLGVPKNLGFEASATKNNHEADVELRYVWGPKINTAHATMDWEWDQSSILTSFSYRHHQNITSNDIFPRKTRLRWTCTYDNRGLTARLTADRKYLHVEFYKEESGEGTPFAGTASIKQNLEQDVLPRNVRVDATVRKEEPTSRRIDLTVSCDRDVKLESTITASFNMEEQSASLRIQNTQTFVESDVFSTSFDSYGNVSLTDSFTTYVRFEHDDNVPFVMGLKAGLDLEEKSGFVEMNHAQQAWKREYMIPKKIRVEASYLSNDEENQKSVTIGIGRGRTRNEITMGTGYRLTDDSVYGRLSYTHDLEELQSKIPMSGTGNILLAKGSESLTAQANVTLDTVALIHNVEAIYSLENTEVSVSFEASQDNVYLEPYNVPHTVAFTTSAVWENNAVGNLRTTYGDKTTSLRLSTDWENTAELHFSHSWPQTPHDVQIVLSGSRNDQQATLSLSIDGIEKDIYLSGNLDEGEGDLHFSHGFEGTIIPADVILRGSYRSNPDMHLAVHATIDGLEHSLSGGFNKLEDGFHITSTLLDDVSRSATFRQNLIPGGFSVELEHNIPELINYVPGSVGVAASARLNPRPNITASVRQQANTQSFTAETDLNALRFALSHDFEILPLPRSVSLELSGTRSPLEGSVVLEIDGTRRMARGSVDPHNMVASIMHEIPEIPLPGSVRIEANKTASPPGGSISVTIDGLERSLSAEMDINRMRGRIQHGIPEMDQLFVPRDIIVGLKATSDPISGEVYVSLDGLERRVRASFSPRRRVLSFLHNIPDVTYVPRNVTLSAKGNMEPLSGSISLTIDEVERNIGAEVDSRSLFAALTHRIPEMDPYVPRHLSVSAGFTTSSAQVSVSFEKNGVNKQVTTAVNFNPNHLRLQVSQDVDTEYSLPEEFAMDLTGDIQTMNFTFSFNADSTFANVNGEVMTGENGWYGASLEAQHNIKAARKSLRMLKNLEIALKGRKDGNSYEGQTVLKFLRKHDYSAVASITPTLNKKRVGLTAEYDHTYNERQRSVSGSINAVSRNNEKRLMADFVQTEPERKEFHFTSTVSSEVGDQYEFTFGVDTSHNMEELTACGVPSRVENGQITLMILPADKTVRGEANADIDGTSHAYSFDVRATTAGGYFTLNGDVVFDNGDRNEAYSGEVRAHYTFDEEPLRLSASVNVVDRNSGLGTRNDLIQISVLLNSAYPRLNVHIDQPELNQLGVPVDTRMSIDLKQTSLDDIDLKFLVTIDGRDFVVTTVYHHTAEPLYEKLELALDQAVSDLYTAVPLPKHLALAGVLEASGPSNSLDIDFHTRLEYNDYKVMNNFTESVSSTQGSVSTDFNHNIPQWREYLGFNQISETYTWDVAHDVLSIYGVVTKDNRQHVGDYTFTYNMNTKEMSYVSRYDQRGYDITFRYNFAAEESSLHFGIVNDAATILMYDYLKTESQFAQRTVNNWIGTKFDISQKLLKQSDGGLYNLTTTIDGIKRQAILTQSAFERESLSGTSWDLSYVEDSIYTLKASLDTGKAERYSAGLLDFSMTNKRAMANYPKKVAFLASYNPESSVFQITYGGKRLAIQSDLRKTSDSFDLDWNFSNIRFNLPNAMPQDISYTLSLTPTQTQSDLTVDNINVAALRRSPAHYSLVINDRSGTKSFDLSGEYSFADKKTISGTLVVVPLDFSYSVSGSVDMFKANTGNSTLTLSIVDNNLSKELDLIAYAAPTGKHAANFKAAISTTSSLMFVPFTLSTQYISDWDSESKIYNNDVDMTFNGKSFTFEGNFTPTSFQVDAAQSFSATAPGGVTMQGSGMKAEDDRRSAELRIQWGENEQDSLLFMTNAKYGENAHDSSLYIVQPSGLLSVRKFGVGYELDYSQQQSLKYGSRVYCDDNAFSVNVSYSGVLPQIYGSHRLQVLIEQPFLLLIPKQFTTTGVITLFSTGQYNSDWRITSENEELVTLVKNFIPTETGCSVDLLWKQSYFLNVPLHYVNVNASCDRTETSLYRAARIQIDDMPVTSGMLELSSDSSSDRSNKSLAYHFTSGALAPYLKFRDAVGQLWLKLETDERVSSPAYSLTFTVDGRTVHVDSANSLLRSRRTSRFETEMNLNHPFDLVLFGKSIPNMHSFSLNLLSRNKGSRWVVSYENDRMLHPLKMSNSYRLNSGDVVFEASSNIKFGPEEADDDVILRMNVANDDHGFDHVITMSMQYPEAKMNGDIVLGGVNNNNNIGFNVLAKDYSEEEVKTWEMRLRYKKTTNIITLYLNSPDMEETTLSGDLSQVLAQGKQLMQRLASDATNVELRFVKGIEKTDDGYDMYIGYDVQGESTCTLHLVVGISGQDAFASLQTKRDFVMEMEVARVAAVLVDSRLIQLRMSASPTVVKFFQKAISKMDAEFSRKVNWLADNLVQFLEAFKTVVTGNDEVELRARERIDQLVAKINAHRELILSHMKRLALGGSNSFDESGSILASKVRSGLTTMLGMVDKLLSIATQPITDLRDRYIDAFLRQVNTALLARLDPVVTCLRYANAEELFIELVKEATQKTAAYLMKNGDICLSLVRGPLSELLVVTDTEVIFNIPLQFDVDHLEPLPTLDDIKKWLAQSALAIKIDDAVSVVYSYADEYYKARSLLYLPADERLPPFKGHAFMSGFRHFSTFDKRHYHFSSGCDTSHVLVSDMRDNNFTVAVSYVDPSARTALNSIEVIVGSQKVNVFSDYKVQVNGRVTQLPKQLDELSVMLEGTEVHVRDVKGDIDVACDFNKDLCSVDISPFYFGSTAGLAGIYNNEPMDDFTGPSHDKLDDAQAFAASWEVSDTLCTTNNTYRPCDSNRISRICSSLFEDLSSPLRACFPIIHPEAFMEMCRDDTCDADDDKKSCTAVSAYAHRCKLAGAPLPMPDHCVVCSDTNGEMYDASASRNMAVAGLDVVFVVEQGQCWSQGKLIKPIRKFMKQLGSSLSRARIRKNRFHVVGYGGASAFADPHSHTFRSQAFTKKKNNVVKMLKKMSVNLEAAHADSLSAISYASQLPFRAGAKPVIILIPCGGCDTDSKMSYSDVEWKLRKQGVLFHHMQPESISAGSRSKTIYGFDDTTTFSSAADASSSSIKQSKSDVCVRLATDTGGSVWDANLLSKPAFDLKLSEYIVQRARSRTDMICSCKMNDAGVPSSVCTP</sequence>
<feature type="signal peptide" evidence="6">
    <location>
        <begin position="1"/>
        <end position="21"/>
    </location>
</feature>
<organism evidence="10 11">
    <name type="scientific">Clavelina lepadiformis</name>
    <name type="common">Light-bulb sea squirt</name>
    <name type="synonym">Ascidia lepadiformis</name>
    <dbReference type="NCBI Taxonomy" id="159417"/>
    <lineage>
        <taxon>Eukaryota</taxon>
        <taxon>Metazoa</taxon>
        <taxon>Chordata</taxon>
        <taxon>Tunicata</taxon>
        <taxon>Ascidiacea</taxon>
        <taxon>Aplousobranchia</taxon>
        <taxon>Clavelinidae</taxon>
        <taxon>Clavelina</taxon>
    </lineage>
</organism>
<evidence type="ECO:0000313" key="11">
    <source>
        <dbReference type="Proteomes" id="UP001642483"/>
    </source>
</evidence>
<feature type="chain" id="PRO_5045194609" description="Vitellogenin" evidence="6">
    <location>
        <begin position="22"/>
        <end position="5509"/>
    </location>
</feature>
<dbReference type="SMART" id="SM00638">
    <property type="entry name" value="LPD_N"/>
    <property type="match status" value="1"/>
</dbReference>
<dbReference type="InterPro" id="IPR001846">
    <property type="entry name" value="VWF_type-D"/>
</dbReference>
<dbReference type="PROSITE" id="PS51233">
    <property type="entry name" value="VWFD"/>
    <property type="match status" value="1"/>
</dbReference>
<evidence type="ECO:0008006" key="12">
    <source>
        <dbReference type="Google" id="ProtNLM"/>
    </source>
</evidence>
<evidence type="ECO:0000256" key="2">
    <source>
        <dbReference type="ARBA" id="ARBA00022761"/>
    </source>
</evidence>
<dbReference type="InterPro" id="IPR011030">
    <property type="entry name" value="Lipovitellin_superhlx_dom"/>
</dbReference>
<dbReference type="PROSITE" id="PS50234">
    <property type="entry name" value="VWFA"/>
    <property type="match status" value="1"/>
</dbReference>
<dbReference type="SUPFAM" id="SSF56968">
    <property type="entry name" value="Lipovitellin-phosvitin complex, beta-sheet shell regions"/>
    <property type="match status" value="2"/>
</dbReference>
<dbReference type="Gene3D" id="2.30.230.10">
    <property type="entry name" value="Lipovitellin, beta-sheet shell regions, chain A"/>
    <property type="match status" value="1"/>
</dbReference>
<keyword evidence="4" id="KW-0325">Glycoprotein</keyword>
<dbReference type="InterPro" id="IPR001747">
    <property type="entry name" value="Vitellogenin_N"/>
</dbReference>
<evidence type="ECO:0000259" key="8">
    <source>
        <dbReference type="PROSITE" id="PS51211"/>
    </source>
</evidence>
<dbReference type="SMART" id="SM01169">
    <property type="entry name" value="DUF1943"/>
    <property type="match status" value="1"/>
</dbReference>
<keyword evidence="11" id="KW-1185">Reference proteome</keyword>
<protein>
    <recommendedName>
        <fullName evidence="12">Vitellogenin</fullName>
    </recommendedName>
</protein>
<reference evidence="10 11" key="1">
    <citation type="submission" date="2024-02" db="EMBL/GenBank/DDBJ databases">
        <authorList>
            <person name="Daric V."/>
            <person name="Darras S."/>
        </authorList>
    </citation>
    <scope>NUCLEOTIDE SEQUENCE [LARGE SCALE GENOMIC DNA]</scope>
</reference>
<feature type="domain" description="VWFA" evidence="7">
    <location>
        <begin position="5266"/>
        <end position="5404"/>
    </location>
</feature>
<dbReference type="PROSITE" id="PS51211">
    <property type="entry name" value="VITELLOGENIN"/>
    <property type="match status" value="1"/>
</dbReference>
<dbReference type="Pfam" id="PF09172">
    <property type="entry name" value="Vit_open_b-sht"/>
    <property type="match status" value="1"/>
</dbReference>
<evidence type="ECO:0000256" key="5">
    <source>
        <dbReference type="PROSITE-ProRule" id="PRU00557"/>
    </source>
</evidence>
<dbReference type="InterPro" id="IPR050733">
    <property type="entry name" value="Vitellogenin/Apolipophorin"/>
</dbReference>
<dbReference type="SMART" id="SM00216">
    <property type="entry name" value="VWD"/>
    <property type="match status" value="1"/>
</dbReference>
<dbReference type="InterPro" id="IPR015819">
    <property type="entry name" value="Lipid_transp_b-sht_shell"/>
</dbReference>
<dbReference type="Pfam" id="PF08742">
    <property type="entry name" value="C8"/>
    <property type="match status" value="1"/>
</dbReference>
<dbReference type="SMART" id="SM00832">
    <property type="entry name" value="C8"/>
    <property type="match status" value="1"/>
</dbReference>
<dbReference type="Pfam" id="PF01347">
    <property type="entry name" value="Vitellogenin_N"/>
    <property type="match status" value="1"/>
</dbReference>
<proteinExistence type="predicted"/>
<keyword evidence="3" id="KW-1015">Disulfide bond</keyword>
<evidence type="ECO:0000256" key="3">
    <source>
        <dbReference type="ARBA" id="ARBA00023157"/>
    </source>
</evidence>
<dbReference type="EMBL" id="CAWYQH010000108">
    <property type="protein sequence ID" value="CAK8688943.1"/>
    <property type="molecule type" value="Genomic_DNA"/>
</dbReference>
<dbReference type="InterPro" id="IPR015255">
    <property type="entry name" value="Vitellinogen_open_b-sht"/>
</dbReference>
<dbReference type="InterPro" id="IPR015816">
    <property type="entry name" value="Vitellinogen_b-sht_N"/>
</dbReference>
<dbReference type="InterPro" id="IPR014853">
    <property type="entry name" value="VWF/SSPO/ZAN-like_Cys-rich_dom"/>
</dbReference>
<name>A0ABP0GAW6_CLALP</name>
<keyword evidence="1 6" id="KW-0732">Signal</keyword>
<feature type="domain" description="VWFD" evidence="9">
    <location>
        <begin position="4988"/>
        <end position="5160"/>
    </location>
</feature>
<dbReference type="PANTHER" id="PTHR23345:SF15">
    <property type="entry name" value="VITELLOGENIN 1-RELATED"/>
    <property type="match status" value="1"/>
</dbReference>
<comment type="caution">
    <text evidence="10">The sequence shown here is derived from an EMBL/GenBank/DDBJ whole genome shotgun (WGS) entry which is preliminary data.</text>
</comment>
<evidence type="ECO:0000256" key="4">
    <source>
        <dbReference type="ARBA" id="ARBA00023180"/>
    </source>
</evidence>
<evidence type="ECO:0000256" key="6">
    <source>
        <dbReference type="SAM" id="SignalP"/>
    </source>
</evidence>
<evidence type="ECO:0000256" key="1">
    <source>
        <dbReference type="ARBA" id="ARBA00022729"/>
    </source>
</evidence>
<dbReference type="Proteomes" id="UP001642483">
    <property type="component" value="Unassembled WGS sequence"/>
</dbReference>
<dbReference type="SUPFAM" id="SSF48431">
    <property type="entry name" value="Lipovitellin-phosvitin complex, superhelical domain"/>
    <property type="match status" value="1"/>
</dbReference>
<dbReference type="PANTHER" id="PTHR23345">
    <property type="entry name" value="VITELLOGENIN-RELATED"/>
    <property type="match status" value="1"/>
</dbReference>
<gene>
    <name evidence="10" type="ORF">CVLEPA_LOCUS20944</name>
</gene>
<evidence type="ECO:0000259" key="7">
    <source>
        <dbReference type="PROSITE" id="PS50234"/>
    </source>
</evidence>
<comment type="caution">
    <text evidence="5">Lacks conserved residue(s) required for the propagation of feature annotation.</text>
</comment>
<dbReference type="Gene3D" id="2.20.50.20">
    <property type="entry name" value="Lipovitellin. Chain A, domain 3"/>
    <property type="match status" value="1"/>
</dbReference>
<evidence type="ECO:0000313" key="10">
    <source>
        <dbReference type="EMBL" id="CAK8688943.1"/>
    </source>
</evidence>
<dbReference type="Pfam" id="PF00094">
    <property type="entry name" value="VWD"/>
    <property type="match status" value="1"/>
</dbReference>
<dbReference type="Pfam" id="PF21013">
    <property type="entry name" value="LOC400499"/>
    <property type="match status" value="1"/>
</dbReference>
<dbReference type="Gene3D" id="1.25.10.20">
    <property type="entry name" value="Vitellinogen, superhelical"/>
    <property type="match status" value="1"/>
</dbReference>
<dbReference type="InterPro" id="IPR015817">
    <property type="entry name" value="Vitellinogen_open_b-sht_sub1"/>
</dbReference>
<accession>A0ABP0GAW6</accession>
<keyword evidence="2" id="KW-0758">Storage protein</keyword>
<dbReference type="Gene3D" id="2.20.80.10">
    <property type="entry name" value="Lipovitellin-phosvitin complex, chain A, domain 4"/>
    <property type="match status" value="1"/>
</dbReference>
<evidence type="ECO:0000259" key="9">
    <source>
        <dbReference type="PROSITE" id="PS51233"/>
    </source>
</evidence>
<dbReference type="InterPro" id="IPR048484">
    <property type="entry name" value="LOC400499-like"/>
</dbReference>